<reference evidence="2" key="1">
    <citation type="journal article" date="2019" name="Int. J. Syst. Evol. Microbiol.">
        <title>The Global Catalogue of Microorganisms (GCM) 10K type strain sequencing project: providing services to taxonomists for standard genome sequencing and annotation.</title>
        <authorList>
            <consortium name="The Broad Institute Genomics Platform"/>
            <consortium name="The Broad Institute Genome Sequencing Center for Infectious Disease"/>
            <person name="Wu L."/>
            <person name="Ma J."/>
        </authorList>
    </citation>
    <scope>NUCLEOTIDE SEQUENCE [LARGE SCALE GENOMIC DNA]</scope>
    <source>
        <strain evidence="2">CAIM 431</strain>
    </source>
</reference>
<evidence type="ECO:0000313" key="2">
    <source>
        <dbReference type="Proteomes" id="UP001597326"/>
    </source>
</evidence>
<proteinExistence type="predicted"/>
<accession>A0ABW4RT75</accession>
<name>A0ABW4RT75_9ACTN</name>
<organism evidence="1 2">
    <name type="scientific">Luteococcus peritonei</name>
    <dbReference type="NCBI Taxonomy" id="88874"/>
    <lineage>
        <taxon>Bacteria</taxon>
        <taxon>Bacillati</taxon>
        <taxon>Actinomycetota</taxon>
        <taxon>Actinomycetes</taxon>
        <taxon>Propionibacteriales</taxon>
        <taxon>Propionibacteriaceae</taxon>
        <taxon>Luteococcus</taxon>
    </lineage>
</organism>
<comment type="caution">
    <text evidence="1">The sequence shown here is derived from an EMBL/GenBank/DDBJ whole genome shotgun (WGS) entry which is preliminary data.</text>
</comment>
<dbReference type="Proteomes" id="UP001597326">
    <property type="component" value="Unassembled WGS sequence"/>
</dbReference>
<dbReference type="GO" id="GO:0016829">
    <property type="term" value="F:lyase activity"/>
    <property type="evidence" value="ECO:0007669"/>
    <property type="project" value="UniProtKB-KW"/>
</dbReference>
<sequence>MDARSRAQELAEENGMHVVRVMLRGEGLEGLDEALRSRLLDEAGAEARAVVEANEWPIWWAEELDDARLLVVDGLAEEVKAALVALEEDHPLGPWWNLDLVTEVAPASHSTWHASPMRPGARERRAVDELSRAVDDYDWS</sequence>
<dbReference type="RefSeq" id="WP_343872283.1">
    <property type="nucleotide sequence ID" value="NZ_BAAAIX010000007.1"/>
</dbReference>
<evidence type="ECO:0000313" key="1">
    <source>
        <dbReference type="EMBL" id="MFD1889284.1"/>
    </source>
</evidence>
<keyword evidence="1" id="KW-0456">Lyase</keyword>
<dbReference type="EMBL" id="JBHUFZ010000008">
    <property type="protein sequence ID" value="MFD1889284.1"/>
    <property type="molecule type" value="Genomic_DNA"/>
</dbReference>
<gene>
    <name evidence="1" type="ORF">ACFSCS_03670</name>
</gene>
<protein>
    <submittedName>
        <fullName evidence="1">Citrate lyase holo-[acyl-carrier protein] synthase</fullName>
    </submittedName>
</protein>
<keyword evidence="2" id="KW-1185">Reference proteome</keyword>